<evidence type="ECO:0000256" key="5">
    <source>
        <dbReference type="ARBA" id="ARBA00020555"/>
    </source>
</evidence>
<dbReference type="GO" id="GO:0042840">
    <property type="term" value="P:D-glucuronate catabolic process"/>
    <property type="evidence" value="ECO:0007669"/>
    <property type="project" value="TreeGrafter"/>
</dbReference>
<dbReference type="EMBL" id="JACHFH010000001">
    <property type="protein sequence ID" value="MBB5334953.1"/>
    <property type="molecule type" value="Genomic_DNA"/>
</dbReference>
<organism evidence="8 9">
    <name type="scientific">Pectinatus brassicae</name>
    <dbReference type="NCBI Taxonomy" id="862415"/>
    <lineage>
        <taxon>Bacteria</taxon>
        <taxon>Bacillati</taxon>
        <taxon>Bacillota</taxon>
        <taxon>Negativicutes</taxon>
        <taxon>Selenomonadales</taxon>
        <taxon>Selenomonadaceae</taxon>
        <taxon>Pectinatus</taxon>
    </lineage>
</organism>
<evidence type="ECO:0000313" key="9">
    <source>
        <dbReference type="Proteomes" id="UP000559117"/>
    </source>
</evidence>
<dbReference type="Pfam" id="PF02614">
    <property type="entry name" value="UxaC"/>
    <property type="match status" value="1"/>
</dbReference>
<dbReference type="InterPro" id="IPR003766">
    <property type="entry name" value="Uronate_isomerase"/>
</dbReference>
<sequence>MKSFMDDDFILESPTAKILFHDYAQKMPIIDYHCHISPQEIAQNKQFSNITQVWLGGDHYKWRLIRSNGTPEEKITGNTCSDKEKFLEFVKALSKSIGNPLYHWTHLELKRFFDCDLIINEHNAEEIWNICNEKLQQDSFRVQGLIAKSNVKIICTTDDPADDLQWHKQIQAEKLCSAKVFPAMRPDALMRIDSSTFSDYINKLEKIVGFTIKTMDNIRAAMKLRMDYFAQMGCRVTDHALEYMFYTPADEGTINSIVQKALHNGVISLQEKEQYQTCLLSFLAEEYSKRNWAMQIHYSALRNNSKIMFDKLGPDTGFDCIATYNCAEGIVAFLNALQYKNILPKTILYSLNPADNALIGSIIGSFQGPDIYGKIQQGCSWWFNDTKNGILNQMTSIANLSVFGNILGMVTDSRSFLSYPRHEYYRRILCNFIGNLVENGEYPNDLNYLGKLVQNISYNNAINYFKFTL</sequence>
<evidence type="ECO:0000256" key="7">
    <source>
        <dbReference type="HAMAP-Rule" id="MF_00675"/>
    </source>
</evidence>
<dbReference type="GO" id="GO:0008880">
    <property type="term" value="F:glucuronate isomerase activity"/>
    <property type="evidence" value="ECO:0007669"/>
    <property type="project" value="UniProtKB-UniRule"/>
</dbReference>
<dbReference type="RefSeq" id="WP_183858789.1">
    <property type="nucleotide sequence ID" value="NZ_JACHFH010000001.1"/>
</dbReference>
<keyword evidence="6 7" id="KW-0413">Isomerase</keyword>
<reference evidence="8 9" key="1">
    <citation type="submission" date="2020-08" db="EMBL/GenBank/DDBJ databases">
        <title>Genomic Encyclopedia of Type Strains, Phase IV (KMG-IV): sequencing the most valuable type-strain genomes for metagenomic binning, comparative biology and taxonomic classification.</title>
        <authorList>
            <person name="Goeker M."/>
        </authorList>
    </citation>
    <scope>NUCLEOTIDE SEQUENCE [LARGE SCALE GENOMIC DNA]</scope>
    <source>
        <strain evidence="8 9">DSM 24661</strain>
    </source>
</reference>
<dbReference type="Gene3D" id="3.20.20.140">
    <property type="entry name" value="Metal-dependent hydrolases"/>
    <property type="match status" value="1"/>
</dbReference>
<dbReference type="AlphaFoldDB" id="A0A840UPL1"/>
<accession>A0A840UPL1</accession>
<evidence type="ECO:0000256" key="2">
    <source>
        <dbReference type="ARBA" id="ARBA00004892"/>
    </source>
</evidence>
<dbReference type="EC" id="5.3.1.12" evidence="4 7"/>
<protein>
    <recommendedName>
        <fullName evidence="5 7">Uronate isomerase</fullName>
        <ecNumber evidence="4 7">5.3.1.12</ecNumber>
    </recommendedName>
    <alternativeName>
        <fullName evidence="7">Glucuronate isomerase</fullName>
    </alternativeName>
    <alternativeName>
        <fullName evidence="7">Uronic isomerase</fullName>
    </alternativeName>
</protein>
<dbReference type="UniPathway" id="UPA00246"/>
<comment type="caution">
    <text evidence="8">The sequence shown here is derived from an EMBL/GenBank/DDBJ whole genome shotgun (WGS) entry which is preliminary data.</text>
</comment>
<comment type="pathway">
    <text evidence="2 7">Carbohydrate metabolism; pentose and glucuronate interconversion.</text>
</comment>
<dbReference type="HAMAP" id="MF_00675">
    <property type="entry name" value="UxaC"/>
    <property type="match status" value="1"/>
</dbReference>
<proteinExistence type="inferred from homology"/>
<evidence type="ECO:0000256" key="6">
    <source>
        <dbReference type="ARBA" id="ARBA00023235"/>
    </source>
</evidence>
<dbReference type="GO" id="GO:0019698">
    <property type="term" value="P:D-galacturonate catabolic process"/>
    <property type="evidence" value="ECO:0007669"/>
    <property type="project" value="TreeGrafter"/>
</dbReference>
<dbReference type="SUPFAM" id="SSF51556">
    <property type="entry name" value="Metallo-dependent hydrolases"/>
    <property type="match status" value="1"/>
</dbReference>
<comment type="catalytic activity">
    <reaction evidence="7">
        <text>aldehydo-D-galacturonate = keto-D-tagaturonate</text>
        <dbReference type="Rhea" id="RHEA:27702"/>
        <dbReference type="ChEBI" id="CHEBI:12952"/>
        <dbReference type="ChEBI" id="CHEBI:17886"/>
    </reaction>
</comment>
<dbReference type="Proteomes" id="UP000559117">
    <property type="component" value="Unassembled WGS sequence"/>
</dbReference>
<name>A0A840UPL1_9FIRM</name>
<dbReference type="InterPro" id="IPR032466">
    <property type="entry name" value="Metal_Hydrolase"/>
</dbReference>
<evidence type="ECO:0000256" key="1">
    <source>
        <dbReference type="ARBA" id="ARBA00001165"/>
    </source>
</evidence>
<dbReference type="Gene3D" id="1.10.2020.10">
    <property type="entry name" value="uronate isomerase, domain 2, chain A"/>
    <property type="match status" value="1"/>
</dbReference>
<evidence type="ECO:0000256" key="3">
    <source>
        <dbReference type="ARBA" id="ARBA00008397"/>
    </source>
</evidence>
<gene>
    <name evidence="7" type="primary">uxaC</name>
    <name evidence="8" type="ORF">HNR32_000053</name>
</gene>
<comment type="catalytic activity">
    <reaction evidence="1 7">
        <text>D-glucuronate = D-fructuronate</text>
        <dbReference type="Rhea" id="RHEA:13049"/>
        <dbReference type="ChEBI" id="CHEBI:58720"/>
        <dbReference type="ChEBI" id="CHEBI:59863"/>
        <dbReference type="EC" id="5.3.1.12"/>
    </reaction>
</comment>
<evidence type="ECO:0000256" key="4">
    <source>
        <dbReference type="ARBA" id="ARBA00012546"/>
    </source>
</evidence>
<dbReference type="PANTHER" id="PTHR30068">
    <property type="entry name" value="URONATE ISOMERASE"/>
    <property type="match status" value="1"/>
</dbReference>
<comment type="similarity">
    <text evidence="3 7">Belongs to the metallo-dependent hydrolases superfamily. Uronate isomerase family.</text>
</comment>
<dbReference type="NCBIfam" id="NF002794">
    <property type="entry name" value="PRK02925.1"/>
    <property type="match status" value="1"/>
</dbReference>
<keyword evidence="9" id="KW-1185">Reference proteome</keyword>
<dbReference type="PANTHER" id="PTHR30068:SF4">
    <property type="entry name" value="URONATE ISOMERASE"/>
    <property type="match status" value="1"/>
</dbReference>
<evidence type="ECO:0000313" key="8">
    <source>
        <dbReference type="EMBL" id="MBB5334953.1"/>
    </source>
</evidence>